<accession>A0A9P1FVA7</accession>
<proteinExistence type="predicted"/>
<gene>
    <name evidence="1" type="ORF">C1SCF055_LOCUS16837</name>
</gene>
<organism evidence="1">
    <name type="scientific">Cladocopium goreaui</name>
    <dbReference type="NCBI Taxonomy" id="2562237"/>
    <lineage>
        <taxon>Eukaryota</taxon>
        <taxon>Sar</taxon>
        <taxon>Alveolata</taxon>
        <taxon>Dinophyceae</taxon>
        <taxon>Suessiales</taxon>
        <taxon>Symbiodiniaceae</taxon>
        <taxon>Cladocopium</taxon>
    </lineage>
</organism>
<dbReference type="Proteomes" id="UP001152797">
    <property type="component" value="Unassembled WGS sequence"/>
</dbReference>
<name>A0A9P1FVA7_9DINO</name>
<dbReference type="EMBL" id="CAMXCT030001404">
    <property type="protein sequence ID" value="CAL4777105.1"/>
    <property type="molecule type" value="Genomic_DNA"/>
</dbReference>
<evidence type="ECO:0000313" key="1">
    <source>
        <dbReference type="EMBL" id="CAI3989793.1"/>
    </source>
</evidence>
<dbReference type="EMBL" id="CAMXCT010001404">
    <property type="protein sequence ID" value="CAI3989793.1"/>
    <property type="molecule type" value="Genomic_DNA"/>
</dbReference>
<comment type="caution">
    <text evidence="1">The sequence shown here is derived from an EMBL/GenBank/DDBJ whole genome shotgun (WGS) entry which is preliminary data.</text>
</comment>
<evidence type="ECO:0000313" key="3">
    <source>
        <dbReference type="Proteomes" id="UP001152797"/>
    </source>
</evidence>
<reference evidence="2 3" key="2">
    <citation type="submission" date="2024-05" db="EMBL/GenBank/DDBJ databases">
        <authorList>
            <person name="Chen Y."/>
            <person name="Shah S."/>
            <person name="Dougan E. K."/>
            <person name="Thang M."/>
            <person name="Chan C."/>
        </authorList>
    </citation>
    <scope>NUCLEOTIDE SEQUENCE [LARGE SCALE GENOMIC DNA]</scope>
</reference>
<dbReference type="AlphaFoldDB" id="A0A9P1FVA7"/>
<feature type="non-terminal residue" evidence="1">
    <location>
        <position position="248"/>
    </location>
</feature>
<dbReference type="OrthoDB" id="10561588at2759"/>
<protein>
    <submittedName>
        <fullName evidence="1">Uncharacterized protein</fullName>
    </submittedName>
</protein>
<evidence type="ECO:0000313" key="2">
    <source>
        <dbReference type="EMBL" id="CAL4777105.1"/>
    </source>
</evidence>
<keyword evidence="3" id="KW-1185">Reference proteome</keyword>
<reference evidence="1" key="1">
    <citation type="submission" date="2022-10" db="EMBL/GenBank/DDBJ databases">
        <authorList>
            <person name="Chen Y."/>
            <person name="Dougan E. K."/>
            <person name="Chan C."/>
            <person name="Rhodes N."/>
            <person name="Thang M."/>
        </authorList>
    </citation>
    <scope>NUCLEOTIDE SEQUENCE</scope>
</reference>
<dbReference type="EMBL" id="CAMXCT020001404">
    <property type="protein sequence ID" value="CAL1143168.1"/>
    <property type="molecule type" value="Genomic_DNA"/>
</dbReference>
<sequence>DMLEEGIGVMASVWMGNPHHSPPVLQLFFADDFADVNGRKRPKLARLLRCLSPIWEPTPHAPEKKDHAVGGEEGRAMMDAEVKLQPGSLQCDAFLRDACGECAGHLEGTELLWLVEPGGKHNERDWGRRLPCALRWLLAPEVPEAAEVFWTRPSPVPSGGAFELLVHKEMLSLPVRERYQVHLGFDNWSSGIQCCNLLPSGLAKEENGSAILAALAYAPPGSASMHFALTNGVEWDNNQEKNYELPVR</sequence>